<evidence type="ECO:0000313" key="1">
    <source>
        <dbReference type="EMBL" id="KAL3879442.1"/>
    </source>
</evidence>
<dbReference type="AlphaFoldDB" id="A0ABD3X341"/>
<reference evidence="1 2" key="1">
    <citation type="submission" date="2024-11" db="EMBL/GenBank/DDBJ databases">
        <title>Chromosome-level genome assembly of the freshwater bivalve Anodonta woodiana.</title>
        <authorList>
            <person name="Chen X."/>
        </authorList>
    </citation>
    <scope>NUCLEOTIDE SEQUENCE [LARGE SCALE GENOMIC DNA]</scope>
    <source>
        <strain evidence="1">MN2024</strain>
        <tissue evidence="1">Gills</tissue>
    </source>
</reference>
<sequence>MTFFLIVTFVDQSGVLEQCETASVVTPTIIRKPPNVPPGEETPTHGDVQERIAFSTAMLGISFTAISNASPTLDNTWCSTDSLSEPDDAKPCVHCITNPTCTIGRMDEKTLVSCDRAAYDGTLDLCELTCTLGSTIGCEDHIYKCVLTGNSSSQVSQSIQSLYKPIKKGPSIAFRNTTIGGSDFPLCRTEYEMVNISTDFDQDHTLQDDS</sequence>
<name>A0ABD3X341_SINWO</name>
<protein>
    <recommendedName>
        <fullName evidence="3">Sodefrin-like factor</fullName>
    </recommendedName>
</protein>
<proteinExistence type="predicted"/>
<dbReference type="Proteomes" id="UP001634394">
    <property type="component" value="Unassembled WGS sequence"/>
</dbReference>
<accession>A0ABD3X341</accession>
<organism evidence="1 2">
    <name type="scientific">Sinanodonta woodiana</name>
    <name type="common">Chinese pond mussel</name>
    <name type="synonym">Anodonta woodiana</name>
    <dbReference type="NCBI Taxonomy" id="1069815"/>
    <lineage>
        <taxon>Eukaryota</taxon>
        <taxon>Metazoa</taxon>
        <taxon>Spiralia</taxon>
        <taxon>Lophotrochozoa</taxon>
        <taxon>Mollusca</taxon>
        <taxon>Bivalvia</taxon>
        <taxon>Autobranchia</taxon>
        <taxon>Heteroconchia</taxon>
        <taxon>Palaeoheterodonta</taxon>
        <taxon>Unionida</taxon>
        <taxon>Unionoidea</taxon>
        <taxon>Unionidae</taxon>
        <taxon>Unioninae</taxon>
        <taxon>Sinanodonta</taxon>
    </lineage>
</organism>
<gene>
    <name evidence="1" type="ORF">ACJMK2_031740</name>
</gene>
<dbReference type="EMBL" id="JBJQND010000004">
    <property type="protein sequence ID" value="KAL3879442.1"/>
    <property type="molecule type" value="Genomic_DNA"/>
</dbReference>
<evidence type="ECO:0000313" key="2">
    <source>
        <dbReference type="Proteomes" id="UP001634394"/>
    </source>
</evidence>
<evidence type="ECO:0008006" key="3">
    <source>
        <dbReference type="Google" id="ProtNLM"/>
    </source>
</evidence>
<comment type="caution">
    <text evidence="1">The sequence shown here is derived from an EMBL/GenBank/DDBJ whole genome shotgun (WGS) entry which is preliminary data.</text>
</comment>
<keyword evidence="2" id="KW-1185">Reference proteome</keyword>